<evidence type="ECO:0000313" key="3">
    <source>
        <dbReference type="Proteomes" id="UP000237105"/>
    </source>
</evidence>
<dbReference type="Proteomes" id="UP000237105">
    <property type="component" value="Unassembled WGS sequence"/>
</dbReference>
<protein>
    <submittedName>
        <fullName evidence="2">Uncharacterized protein</fullName>
    </submittedName>
</protein>
<organism evidence="2 3">
    <name type="scientific">Parasponia andersonii</name>
    <name type="common">Sponia andersonii</name>
    <dbReference type="NCBI Taxonomy" id="3476"/>
    <lineage>
        <taxon>Eukaryota</taxon>
        <taxon>Viridiplantae</taxon>
        <taxon>Streptophyta</taxon>
        <taxon>Embryophyta</taxon>
        <taxon>Tracheophyta</taxon>
        <taxon>Spermatophyta</taxon>
        <taxon>Magnoliopsida</taxon>
        <taxon>eudicotyledons</taxon>
        <taxon>Gunneridae</taxon>
        <taxon>Pentapetalae</taxon>
        <taxon>rosids</taxon>
        <taxon>fabids</taxon>
        <taxon>Rosales</taxon>
        <taxon>Cannabaceae</taxon>
        <taxon>Parasponia</taxon>
    </lineage>
</organism>
<gene>
    <name evidence="2" type="ORF">PanWU01x14_137870</name>
</gene>
<dbReference type="InterPro" id="IPR046450">
    <property type="entry name" value="PA_dom_sf"/>
</dbReference>
<feature type="non-terminal residue" evidence="2">
    <location>
        <position position="1"/>
    </location>
</feature>
<evidence type="ECO:0000256" key="1">
    <source>
        <dbReference type="ARBA" id="ARBA00023180"/>
    </source>
</evidence>
<keyword evidence="1" id="KW-0325">Glycoprotein</keyword>
<dbReference type="AlphaFoldDB" id="A0A2P5CN84"/>
<name>A0A2P5CN84_PARAD</name>
<dbReference type="Gene3D" id="3.50.30.30">
    <property type="match status" value="1"/>
</dbReference>
<dbReference type="InterPro" id="IPR039373">
    <property type="entry name" value="Peptidase_M28B"/>
</dbReference>
<dbReference type="PANTHER" id="PTHR10404">
    <property type="entry name" value="N-ACETYLATED-ALPHA-LINKED ACIDIC DIPEPTIDASE"/>
    <property type="match status" value="1"/>
</dbReference>
<dbReference type="STRING" id="3476.A0A2P5CN84"/>
<sequence>PRRRIRRQPRGRHALSVFASSDIPTHVASYRVALSYPVSRSLELTTPPPEPPVEFELRQEVYDGDPYTDVANEVFSTFHAYAKSGTVVGPAVHVNYGRLEDYATLREIGVTVNGSIVLARF</sequence>
<keyword evidence="3" id="KW-1185">Reference proteome</keyword>
<comment type="caution">
    <text evidence="2">The sequence shown here is derived from an EMBL/GenBank/DDBJ whole genome shotgun (WGS) entry which is preliminary data.</text>
</comment>
<dbReference type="EMBL" id="JXTB01000112">
    <property type="protein sequence ID" value="PON62466.1"/>
    <property type="molecule type" value="Genomic_DNA"/>
</dbReference>
<dbReference type="OrthoDB" id="1257106at2759"/>
<proteinExistence type="predicted"/>
<accession>A0A2P5CN84</accession>
<dbReference type="PANTHER" id="PTHR10404:SF46">
    <property type="entry name" value="VACUOLAR PROTEIN SORTING-ASSOCIATED PROTEIN 70"/>
    <property type="match status" value="1"/>
</dbReference>
<reference evidence="3" key="1">
    <citation type="submission" date="2016-06" db="EMBL/GenBank/DDBJ databases">
        <title>Parallel loss of symbiosis genes in relatives of nitrogen-fixing non-legume Parasponia.</title>
        <authorList>
            <person name="Van Velzen R."/>
            <person name="Holmer R."/>
            <person name="Bu F."/>
            <person name="Rutten L."/>
            <person name="Van Zeijl A."/>
            <person name="Liu W."/>
            <person name="Santuari L."/>
            <person name="Cao Q."/>
            <person name="Sharma T."/>
            <person name="Shen D."/>
            <person name="Roswanjaya Y."/>
            <person name="Wardhani T."/>
            <person name="Kalhor M.S."/>
            <person name="Jansen J."/>
            <person name="Van den Hoogen J."/>
            <person name="Gungor B."/>
            <person name="Hartog M."/>
            <person name="Hontelez J."/>
            <person name="Verver J."/>
            <person name="Yang W.-C."/>
            <person name="Schijlen E."/>
            <person name="Repin R."/>
            <person name="Schilthuizen M."/>
            <person name="Schranz E."/>
            <person name="Heidstra R."/>
            <person name="Miyata K."/>
            <person name="Fedorova E."/>
            <person name="Kohlen W."/>
            <person name="Bisseling T."/>
            <person name="Smit S."/>
            <person name="Geurts R."/>
        </authorList>
    </citation>
    <scope>NUCLEOTIDE SEQUENCE [LARGE SCALE GENOMIC DNA]</scope>
    <source>
        <strain evidence="3">cv. WU1-14</strain>
    </source>
</reference>
<dbReference type="SUPFAM" id="SSF52025">
    <property type="entry name" value="PA domain"/>
    <property type="match status" value="1"/>
</dbReference>
<evidence type="ECO:0000313" key="2">
    <source>
        <dbReference type="EMBL" id="PON62466.1"/>
    </source>
</evidence>
<dbReference type="GO" id="GO:0004180">
    <property type="term" value="F:carboxypeptidase activity"/>
    <property type="evidence" value="ECO:0007669"/>
    <property type="project" value="TreeGrafter"/>
</dbReference>